<gene>
    <name evidence="1" type="ORF">PGX00_10290</name>
</gene>
<dbReference type="Proteomes" id="UP001210678">
    <property type="component" value="Unassembled WGS sequence"/>
</dbReference>
<evidence type="ECO:0000313" key="2">
    <source>
        <dbReference type="Proteomes" id="UP001210678"/>
    </source>
</evidence>
<dbReference type="PANTHER" id="PTHR38834">
    <property type="entry name" value="PERIPLASMIC SUBSTRATE BINDING PROTEIN FAMILY 3"/>
    <property type="match status" value="1"/>
</dbReference>
<dbReference type="SUPFAM" id="SSF53850">
    <property type="entry name" value="Periplasmic binding protein-like II"/>
    <property type="match status" value="1"/>
</dbReference>
<dbReference type="EMBL" id="JAQLOI010000001">
    <property type="protein sequence ID" value="MDB1124013.1"/>
    <property type="molecule type" value="Genomic_DNA"/>
</dbReference>
<keyword evidence="2" id="KW-1185">Reference proteome</keyword>
<proteinExistence type="predicted"/>
<sequence>MARILALLGLFLSMHIHAEIRILTFASPPLVNFHKSDDIHTNHHFTGFSVDLIDKVFNDTNSKYSIQSKPIKRALYETKAIQNTCTFPIDRTQDREAQFKWIGPVAINRYALYSAPNTPISLTTLIDAKTYTHAVYSGTAIANYLRERQFHMYETKSLLQGLRMLLSNRVDLWVADTNSAKLLAEQAHIAQLKPELIFFTSIGFMACNNETPNADLYKLDMKLKEMYQSGEAQRILHLDE</sequence>
<reference evidence="1 2" key="1">
    <citation type="submission" date="2023-01" db="EMBL/GenBank/DDBJ databases">
        <title>Vibrio sp. KJ40-1 sp.nov, isolated from marine algae.</title>
        <authorList>
            <person name="Butt M."/>
            <person name="Kim J.M.J."/>
            <person name="Jeon C.O.C."/>
        </authorList>
    </citation>
    <scope>NUCLEOTIDE SEQUENCE [LARGE SCALE GENOMIC DNA]</scope>
    <source>
        <strain evidence="1 2">KJ40-1</strain>
    </source>
</reference>
<name>A0ABT4YR29_9VIBR</name>
<dbReference type="RefSeq" id="WP_272135887.1">
    <property type="nucleotide sequence ID" value="NZ_JAQLOI010000001.1"/>
</dbReference>
<comment type="caution">
    <text evidence="1">The sequence shown here is derived from an EMBL/GenBank/DDBJ whole genome shotgun (WGS) entry which is preliminary data.</text>
</comment>
<protein>
    <submittedName>
        <fullName evidence="1">Transporter substrate-binding domain-containing protein</fullName>
    </submittedName>
</protein>
<accession>A0ABT4YR29</accession>
<dbReference type="PANTHER" id="PTHR38834:SF3">
    <property type="entry name" value="SOLUTE-BINDING PROTEIN FAMILY 3_N-TERMINAL DOMAIN-CONTAINING PROTEIN"/>
    <property type="match status" value="1"/>
</dbReference>
<evidence type="ECO:0000313" key="1">
    <source>
        <dbReference type="EMBL" id="MDB1124013.1"/>
    </source>
</evidence>
<dbReference type="Gene3D" id="3.40.190.10">
    <property type="entry name" value="Periplasmic binding protein-like II"/>
    <property type="match status" value="2"/>
</dbReference>
<organism evidence="1 2">
    <name type="scientific">Vibrio algarum</name>
    <dbReference type="NCBI Taxonomy" id="3020714"/>
    <lineage>
        <taxon>Bacteria</taxon>
        <taxon>Pseudomonadati</taxon>
        <taxon>Pseudomonadota</taxon>
        <taxon>Gammaproteobacteria</taxon>
        <taxon>Vibrionales</taxon>
        <taxon>Vibrionaceae</taxon>
        <taxon>Vibrio</taxon>
    </lineage>
</organism>